<comment type="caution">
    <text evidence="2">The sequence shown here is derived from an EMBL/GenBank/DDBJ whole genome shotgun (WGS) entry which is preliminary data.</text>
</comment>
<evidence type="ECO:0000256" key="1">
    <source>
        <dbReference type="SAM" id="MobiDB-lite"/>
    </source>
</evidence>
<proteinExistence type="predicted"/>
<dbReference type="Proteomes" id="UP000307380">
    <property type="component" value="Unassembled WGS sequence"/>
</dbReference>
<keyword evidence="3" id="KW-1185">Reference proteome</keyword>
<sequence length="98" mass="11302">MPRSNRPRNTGRDRDDDDGDLSFLLTEWLRTERKRDGEWKVQPVSAVRAVKSYVCPGCRLEVAPGVAHVVTWRADDMLGDAAALADRRHWHGHCWRIH</sequence>
<evidence type="ECO:0000313" key="2">
    <source>
        <dbReference type="EMBL" id="THG34999.1"/>
    </source>
</evidence>
<gene>
    <name evidence="2" type="ORF">E6C70_02665</name>
</gene>
<dbReference type="EMBL" id="SSSN01000003">
    <property type="protein sequence ID" value="THG34999.1"/>
    <property type="molecule type" value="Genomic_DNA"/>
</dbReference>
<evidence type="ECO:0000313" key="3">
    <source>
        <dbReference type="Proteomes" id="UP000307380"/>
    </source>
</evidence>
<feature type="region of interest" description="Disordered" evidence="1">
    <location>
        <begin position="1"/>
        <end position="20"/>
    </location>
</feature>
<evidence type="ECO:0008006" key="4">
    <source>
        <dbReference type="Google" id="ProtNLM"/>
    </source>
</evidence>
<dbReference type="AlphaFoldDB" id="A0A4S4FVQ9"/>
<dbReference type="RefSeq" id="WP_136421973.1">
    <property type="nucleotide sequence ID" value="NZ_SSSN01000003.1"/>
</dbReference>
<reference evidence="2 3" key="1">
    <citation type="submission" date="2019-04" db="EMBL/GenBank/DDBJ databases">
        <authorList>
            <person name="Jiang L."/>
        </authorList>
    </citation>
    <scope>NUCLEOTIDE SEQUENCE [LARGE SCALE GENOMIC DNA]</scope>
    <source>
        <strain evidence="2 3">YIM 131861</strain>
    </source>
</reference>
<dbReference type="OrthoDB" id="3381577at2"/>
<protein>
    <recommendedName>
        <fullName evidence="4">ATP/GTP-binding protein</fullName>
    </recommendedName>
</protein>
<name>A0A4S4FVQ9_9MICO</name>
<accession>A0A4S4FVQ9</accession>
<organism evidence="2 3">
    <name type="scientific">Orlajensenia flava</name>
    <dbReference type="NCBI Taxonomy" id="2565934"/>
    <lineage>
        <taxon>Bacteria</taxon>
        <taxon>Bacillati</taxon>
        <taxon>Actinomycetota</taxon>
        <taxon>Actinomycetes</taxon>
        <taxon>Micrococcales</taxon>
        <taxon>Microbacteriaceae</taxon>
        <taxon>Orlajensenia</taxon>
    </lineage>
</organism>